<reference evidence="3 4" key="1">
    <citation type="submission" date="2015-01" db="EMBL/GenBank/DDBJ databases">
        <title>Draft genome of the acidophilic iron oxidizer Ferrimicrobium acidiphilum strain T23.</title>
        <authorList>
            <person name="Poehlein A."/>
            <person name="Eisen S."/>
            <person name="Schloemann M."/>
            <person name="Johnson B.D."/>
            <person name="Daniel R."/>
            <person name="Muehling M."/>
        </authorList>
    </citation>
    <scope>NUCLEOTIDE SEQUENCE [LARGE SCALE GENOMIC DNA]</scope>
    <source>
        <strain evidence="3 4">T23</strain>
    </source>
</reference>
<dbReference type="Pfam" id="PF02558">
    <property type="entry name" value="ApbA"/>
    <property type="match status" value="1"/>
</dbReference>
<dbReference type="InterPro" id="IPR013332">
    <property type="entry name" value="KPR_N"/>
</dbReference>
<dbReference type="PROSITE" id="PS00571">
    <property type="entry name" value="AMIDASES"/>
    <property type="match status" value="1"/>
</dbReference>
<dbReference type="Pfam" id="PF01425">
    <property type="entry name" value="Amidase"/>
    <property type="match status" value="1"/>
</dbReference>
<keyword evidence="3" id="KW-0808">Transferase</keyword>
<dbReference type="GO" id="GO:0016740">
    <property type="term" value="F:transferase activity"/>
    <property type="evidence" value="ECO:0007669"/>
    <property type="project" value="UniProtKB-KW"/>
</dbReference>
<dbReference type="AlphaFoldDB" id="A0A0D8FQ29"/>
<evidence type="ECO:0000313" key="3">
    <source>
        <dbReference type="EMBL" id="KJE75410.1"/>
    </source>
</evidence>
<dbReference type="PATRIC" id="fig|1121877.4.peg.3214"/>
<dbReference type="eggNOG" id="COG1893">
    <property type="taxonomic scope" value="Bacteria"/>
</dbReference>
<dbReference type="eggNOG" id="COG0154">
    <property type="taxonomic scope" value="Bacteria"/>
</dbReference>
<dbReference type="STRING" id="1121877.FEAC_28520"/>
<proteinExistence type="predicted"/>
<evidence type="ECO:0000313" key="4">
    <source>
        <dbReference type="Proteomes" id="UP000032336"/>
    </source>
</evidence>
<keyword evidence="3" id="KW-0436">Ligase</keyword>
<gene>
    <name evidence="3" type="primary">gatA3</name>
    <name evidence="3" type="ORF">FEAC_28520</name>
</gene>
<dbReference type="EMBL" id="JXUW01000043">
    <property type="protein sequence ID" value="KJE75410.1"/>
    <property type="molecule type" value="Genomic_DNA"/>
</dbReference>
<protein>
    <submittedName>
        <fullName evidence="3">Glutamyl-tRNA(Gln) amidotransferase subunit A</fullName>
        <ecNumber evidence="3">6.3.5.7</ecNumber>
    </submittedName>
</protein>
<sequence length="705" mass="74341">MQMTIVGAGAIGGMIGAHMAAAGHDITLCDSDHAHIDAIRANGLTIEGPVAHFTVHPKAIYAEELQGTHECIAVAVKSHHTEAAAALIAPHLSFDATLLTIQNGLTLETFTRFIDRTQIVTAFINIGADLMAPGLIKQGNIAAFYVGEPFADAVTDRVRRLVEALPYAQPTDNILGYLWGKEAYGAMLYAGAVSDLSIADSLSDPRYQDLMIAIAQEVLDQAPVKPEGFDGFDPQDLEGSLVRLSAFNAKSAKSHSGIYRDLMVRRRPTEVTDLLHDLKGPLTTHVGRLIQAIERGERTCEVANLDLMNAYYRAHRYAEPLHAVVRYLDAPLRAPEGPLHGYQIAVKDIIAIAGAPLGNGNPVDMAGPPSTVEAPIVSMLRSLGADIFATTSLLEYALGCPHPNLPDARNPVAPALTAGGSSGGSAVMVGVGAGTLALGTDTGGSVRIPAHYCGVVGFKPSYQHLPIGGITPLSPSLDHVGILATDVATAALCYRALTGAIATSVASAVPRLGFISNQLDTDLLDPTVAEAILGALAVLKSAGYEIVELDAEPFDQLDLTFETIVGYEALQIHGPQLELDREHFGEETARVLTLARSITEADYHNALRQRAMGVEAVTAGTKDIDLIIGPTAPIVAPGQNPSPDTPEGYLEGVMTRCYNLTGQPAISIPIPGSRLPVGLQLAGGFGQDLALLAWATTIEELLQKG</sequence>
<feature type="domain" description="Ketopantoate reductase N-terminal" evidence="2">
    <location>
        <begin position="4"/>
        <end position="148"/>
    </location>
</feature>
<dbReference type="PANTHER" id="PTHR11895:SF67">
    <property type="entry name" value="AMIDASE DOMAIN-CONTAINING PROTEIN"/>
    <property type="match status" value="1"/>
</dbReference>
<dbReference type="PANTHER" id="PTHR11895">
    <property type="entry name" value="TRANSAMIDASE"/>
    <property type="match status" value="1"/>
</dbReference>
<dbReference type="RefSeq" id="WP_052566508.1">
    <property type="nucleotide sequence ID" value="NZ_JQKF01000050.1"/>
</dbReference>
<dbReference type="InterPro" id="IPR023631">
    <property type="entry name" value="Amidase_dom"/>
</dbReference>
<dbReference type="InterPro" id="IPR000120">
    <property type="entry name" value="Amidase"/>
</dbReference>
<dbReference type="InterPro" id="IPR036291">
    <property type="entry name" value="NAD(P)-bd_dom_sf"/>
</dbReference>
<dbReference type="SUPFAM" id="SSF75304">
    <property type="entry name" value="Amidase signature (AS) enzymes"/>
    <property type="match status" value="1"/>
</dbReference>
<name>A0A0D8FQ29_9ACTN</name>
<dbReference type="GO" id="GO:0050567">
    <property type="term" value="F:glutaminyl-tRNA synthase (glutamine-hydrolyzing) activity"/>
    <property type="evidence" value="ECO:0007669"/>
    <property type="project" value="UniProtKB-EC"/>
</dbReference>
<comment type="caution">
    <text evidence="3">The sequence shown here is derived from an EMBL/GenBank/DDBJ whole genome shotgun (WGS) entry which is preliminary data.</text>
</comment>
<evidence type="ECO:0000259" key="2">
    <source>
        <dbReference type="Pfam" id="PF02558"/>
    </source>
</evidence>
<dbReference type="Gene3D" id="3.40.50.720">
    <property type="entry name" value="NAD(P)-binding Rossmann-like Domain"/>
    <property type="match status" value="1"/>
</dbReference>
<dbReference type="Proteomes" id="UP000032336">
    <property type="component" value="Unassembled WGS sequence"/>
</dbReference>
<organism evidence="3 4">
    <name type="scientific">Ferrimicrobium acidiphilum DSM 19497</name>
    <dbReference type="NCBI Taxonomy" id="1121877"/>
    <lineage>
        <taxon>Bacteria</taxon>
        <taxon>Bacillati</taxon>
        <taxon>Actinomycetota</taxon>
        <taxon>Acidimicrobiia</taxon>
        <taxon>Acidimicrobiales</taxon>
        <taxon>Acidimicrobiaceae</taxon>
        <taxon>Ferrimicrobium</taxon>
    </lineage>
</organism>
<evidence type="ECO:0000259" key="1">
    <source>
        <dbReference type="Pfam" id="PF01425"/>
    </source>
</evidence>
<keyword evidence="4" id="KW-1185">Reference proteome</keyword>
<accession>A0A0D8FQ29</accession>
<dbReference type="EC" id="6.3.5.7" evidence="3"/>
<dbReference type="SUPFAM" id="SSF51735">
    <property type="entry name" value="NAD(P)-binding Rossmann-fold domains"/>
    <property type="match status" value="1"/>
</dbReference>
<dbReference type="InterPro" id="IPR036928">
    <property type="entry name" value="AS_sf"/>
</dbReference>
<dbReference type="OrthoDB" id="5175573at2"/>
<dbReference type="Gene3D" id="3.90.1300.10">
    <property type="entry name" value="Amidase signature (AS) domain"/>
    <property type="match status" value="1"/>
</dbReference>
<feature type="domain" description="Amidase" evidence="1">
    <location>
        <begin position="330"/>
        <end position="692"/>
    </location>
</feature>
<dbReference type="InterPro" id="IPR020556">
    <property type="entry name" value="Amidase_CS"/>
</dbReference>